<reference evidence="2 3" key="1">
    <citation type="submission" date="2020-09" db="EMBL/GenBank/DDBJ databases">
        <title>De no assembly of potato wild relative species, Solanum commersonii.</title>
        <authorList>
            <person name="Cho K."/>
        </authorList>
    </citation>
    <scope>NUCLEOTIDE SEQUENCE [LARGE SCALE GENOMIC DNA]</scope>
    <source>
        <strain evidence="2">LZ3.2</strain>
        <tissue evidence="2">Leaf</tissue>
    </source>
</reference>
<dbReference type="EMBL" id="JACXVP010000010">
    <property type="protein sequence ID" value="KAG5580031.1"/>
    <property type="molecule type" value="Genomic_DNA"/>
</dbReference>
<evidence type="ECO:0008006" key="4">
    <source>
        <dbReference type="Google" id="ProtNLM"/>
    </source>
</evidence>
<evidence type="ECO:0000313" key="2">
    <source>
        <dbReference type="EMBL" id="KAG5580031.1"/>
    </source>
</evidence>
<protein>
    <recommendedName>
        <fullName evidence="4">Helitron helicase-like domain-containing protein</fullName>
    </recommendedName>
</protein>
<evidence type="ECO:0000256" key="1">
    <source>
        <dbReference type="SAM" id="MobiDB-lite"/>
    </source>
</evidence>
<sequence length="347" mass="39716">MSTSNDNALQEPENIKEQQRIHRNMLRRTRYAQMSPQRKQLLLSQQQAKRAESKRQRLLQHSNNMISSSQVNNQEGDQNMLTICHPSLATDEGHTSVAFDTSGCISTFEIGSTSRRYDEAKKMSSSLVTSNTCTSLFAKLILHLSSAHNGIIIYHVQVFDCKFCAAKRFEYESPGFCCDNGSIKLVSHQMPTELTNLFLGNNEESKHFRTYSRMYNNMFAFTSLGVNYDKNLAQRNRGIYTFRVQGQMYHFIDDLIAAIERPKNLQLYFYDNEADITNRMTLPANLSQSIVVNLMNILKANPYTIFLKSLTNAPKLSEFYIALKSNYGLDQRTYNLPTASEVGTIWI</sequence>
<comment type="caution">
    <text evidence="2">The sequence shown here is derived from an EMBL/GenBank/DDBJ whole genome shotgun (WGS) entry which is preliminary data.</text>
</comment>
<gene>
    <name evidence="2" type="ORF">H5410_050658</name>
</gene>
<keyword evidence="3" id="KW-1185">Reference proteome</keyword>
<accession>A0A9J5WXE3</accession>
<name>A0A9J5WXE3_SOLCO</name>
<feature type="compositionally biased region" description="Polar residues" evidence="1">
    <location>
        <begin position="32"/>
        <end position="48"/>
    </location>
</feature>
<dbReference type="PANTHER" id="PTHR45786:SF75">
    <property type="entry name" value="ATP-DEPENDENT DNA HELICASE"/>
    <property type="match status" value="1"/>
</dbReference>
<dbReference type="OrthoDB" id="1304298at2759"/>
<dbReference type="AlphaFoldDB" id="A0A9J5WXE3"/>
<evidence type="ECO:0000313" key="3">
    <source>
        <dbReference type="Proteomes" id="UP000824120"/>
    </source>
</evidence>
<feature type="region of interest" description="Disordered" evidence="1">
    <location>
        <begin position="29"/>
        <end position="55"/>
    </location>
</feature>
<feature type="region of interest" description="Disordered" evidence="1">
    <location>
        <begin position="1"/>
        <end position="20"/>
    </location>
</feature>
<dbReference type="Proteomes" id="UP000824120">
    <property type="component" value="Chromosome 10"/>
</dbReference>
<organism evidence="2 3">
    <name type="scientific">Solanum commersonii</name>
    <name type="common">Commerson's wild potato</name>
    <name type="synonym">Commerson's nightshade</name>
    <dbReference type="NCBI Taxonomy" id="4109"/>
    <lineage>
        <taxon>Eukaryota</taxon>
        <taxon>Viridiplantae</taxon>
        <taxon>Streptophyta</taxon>
        <taxon>Embryophyta</taxon>
        <taxon>Tracheophyta</taxon>
        <taxon>Spermatophyta</taxon>
        <taxon>Magnoliopsida</taxon>
        <taxon>eudicotyledons</taxon>
        <taxon>Gunneridae</taxon>
        <taxon>Pentapetalae</taxon>
        <taxon>asterids</taxon>
        <taxon>lamiids</taxon>
        <taxon>Solanales</taxon>
        <taxon>Solanaceae</taxon>
        <taxon>Solanoideae</taxon>
        <taxon>Solaneae</taxon>
        <taxon>Solanum</taxon>
    </lineage>
</organism>
<proteinExistence type="predicted"/>
<dbReference type="PANTHER" id="PTHR45786">
    <property type="entry name" value="DNA BINDING PROTEIN-LIKE"/>
    <property type="match status" value="1"/>
</dbReference>